<protein>
    <submittedName>
        <fullName evidence="1">Uncharacterized protein</fullName>
    </submittedName>
</protein>
<reference evidence="1 2" key="1">
    <citation type="submission" date="2023-10" db="EMBL/GenBank/DDBJ databases">
        <title>A novel Glycoside Hydrolase 43-Like Enzyme from Clostrdium boliviensis is an Endo-xylanase, and a Candidate for Xylooligosaccharides Production from Different Xylan Substrates.</title>
        <authorList>
            <person name="Alvarez M.T."/>
            <person name="Rocabado-Villegas L.R."/>
            <person name="Salas-Veizaga D.M."/>
            <person name="Linares-Pasten J.A."/>
            <person name="Gudmundsdottir E.E."/>
            <person name="Hreggvidsson G.O."/>
            <person name="Adlercreutz P."/>
            <person name="Nordberg Karlsson E."/>
        </authorList>
    </citation>
    <scope>NUCLEOTIDE SEQUENCE [LARGE SCALE GENOMIC DNA]</scope>
    <source>
        <strain evidence="1 2">E-1</strain>
    </source>
</reference>
<evidence type="ECO:0000313" key="1">
    <source>
        <dbReference type="EMBL" id="MDW2798808.1"/>
    </source>
</evidence>
<dbReference type="RefSeq" id="WP_318065019.1">
    <property type="nucleotide sequence ID" value="NZ_JAWONS010000238.1"/>
</dbReference>
<proteinExistence type="predicted"/>
<name>A0ABU4GPH5_9CLOT</name>
<accession>A0ABU4GPH5</accession>
<evidence type="ECO:0000313" key="2">
    <source>
        <dbReference type="Proteomes" id="UP001276854"/>
    </source>
</evidence>
<gene>
    <name evidence="1" type="ORF">RZO55_14615</name>
</gene>
<keyword evidence="2" id="KW-1185">Reference proteome</keyword>
<dbReference type="EMBL" id="JAWONS010000238">
    <property type="protein sequence ID" value="MDW2798808.1"/>
    <property type="molecule type" value="Genomic_DNA"/>
</dbReference>
<organism evidence="1 2">
    <name type="scientific">Clostridium boliviensis</name>
    <dbReference type="NCBI Taxonomy" id="318465"/>
    <lineage>
        <taxon>Bacteria</taxon>
        <taxon>Bacillati</taxon>
        <taxon>Bacillota</taxon>
        <taxon>Clostridia</taxon>
        <taxon>Eubacteriales</taxon>
        <taxon>Clostridiaceae</taxon>
        <taxon>Clostridium</taxon>
    </lineage>
</organism>
<sequence>MNRKIKIENYIDLNGDIVLLDLLPQERKKRAGERIRDQMMEHAGFIIREEKPVI</sequence>
<dbReference type="Proteomes" id="UP001276854">
    <property type="component" value="Unassembled WGS sequence"/>
</dbReference>
<comment type="caution">
    <text evidence="1">The sequence shown here is derived from an EMBL/GenBank/DDBJ whole genome shotgun (WGS) entry which is preliminary data.</text>
</comment>